<protein>
    <submittedName>
        <fullName evidence="6">Cobalt transporter</fullName>
    </submittedName>
</protein>
<dbReference type="STRING" id="264251.FB00_12525"/>
<feature type="transmembrane region" description="Helical" evidence="5">
    <location>
        <begin position="41"/>
        <end position="62"/>
    </location>
</feature>
<dbReference type="Proteomes" id="UP000035265">
    <property type="component" value="Unassembled WGS sequence"/>
</dbReference>
<keyword evidence="7" id="KW-1185">Reference proteome</keyword>
<dbReference type="GO" id="GO:0005886">
    <property type="term" value="C:plasma membrane"/>
    <property type="evidence" value="ECO:0007669"/>
    <property type="project" value="UniProtKB-ARBA"/>
</dbReference>
<dbReference type="Pfam" id="PF02361">
    <property type="entry name" value="CbiQ"/>
    <property type="match status" value="1"/>
</dbReference>
<evidence type="ECO:0000256" key="3">
    <source>
        <dbReference type="ARBA" id="ARBA00022989"/>
    </source>
</evidence>
<dbReference type="PANTHER" id="PTHR33514:SF13">
    <property type="entry name" value="PROTEIN ABCI12, CHLOROPLASTIC"/>
    <property type="match status" value="1"/>
</dbReference>
<evidence type="ECO:0000256" key="5">
    <source>
        <dbReference type="SAM" id="Phobius"/>
    </source>
</evidence>
<dbReference type="PATRIC" id="fig|264251.5.peg.2550"/>
<accession>A0A0H2KRA7</accession>
<keyword evidence="2 5" id="KW-0812">Transmembrane</keyword>
<feature type="transmembrane region" description="Helical" evidence="5">
    <location>
        <begin position="12"/>
        <end position="35"/>
    </location>
</feature>
<proteinExistence type="predicted"/>
<gene>
    <name evidence="6" type="ORF">FB00_12525</name>
</gene>
<name>A0A0H2KRA7_9MICO</name>
<dbReference type="InterPro" id="IPR003339">
    <property type="entry name" value="ABC/ECF_trnsptr_transmembrane"/>
</dbReference>
<dbReference type="EMBL" id="JNBQ01000015">
    <property type="protein sequence ID" value="KLN34374.1"/>
    <property type="molecule type" value="Genomic_DNA"/>
</dbReference>
<dbReference type="RefSeq" id="WP_047233206.1">
    <property type="nucleotide sequence ID" value="NZ_JNBQ01000015.1"/>
</dbReference>
<evidence type="ECO:0000313" key="7">
    <source>
        <dbReference type="Proteomes" id="UP000035265"/>
    </source>
</evidence>
<keyword evidence="3 5" id="KW-1133">Transmembrane helix</keyword>
<evidence type="ECO:0000313" key="6">
    <source>
        <dbReference type="EMBL" id="KLN34374.1"/>
    </source>
</evidence>
<feature type="transmembrane region" description="Helical" evidence="5">
    <location>
        <begin position="69"/>
        <end position="90"/>
    </location>
</feature>
<dbReference type="PANTHER" id="PTHR33514">
    <property type="entry name" value="PROTEIN ABCI12, CHLOROPLASTIC"/>
    <property type="match status" value="1"/>
</dbReference>
<evidence type="ECO:0000256" key="1">
    <source>
        <dbReference type="ARBA" id="ARBA00004141"/>
    </source>
</evidence>
<comment type="caution">
    <text evidence="6">The sequence shown here is derived from an EMBL/GenBank/DDBJ whole genome shotgun (WGS) entry which is preliminary data.</text>
</comment>
<organism evidence="6 7">
    <name type="scientific">Cellulosimicrobium funkei</name>
    <dbReference type="NCBI Taxonomy" id="264251"/>
    <lineage>
        <taxon>Bacteria</taxon>
        <taxon>Bacillati</taxon>
        <taxon>Actinomycetota</taxon>
        <taxon>Actinomycetes</taxon>
        <taxon>Micrococcales</taxon>
        <taxon>Promicromonosporaceae</taxon>
        <taxon>Cellulosimicrobium</taxon>
    </lineage>
</organism>
<evidence type="ECO:0000256" key="2">
    <source>
        <dbReference type="ARBA" id="ARBA00022692"/>
    </source>
</evidence>
<reference evidence="6 7" key="1">
    <citation type="submission" date="2014-05" db="EMBL/GenBank/DDBJ databases">
        <title>Cellulosimicrobium funkei U11 genome.</title>
        <authorList>
            <person name="Hu C."/>
            <person name="Gong Y."/>
            <person name="Wan W."/>
            <person name="Jiang M."/>
        </authorList>
    </citation>
    <scope>NUCLEOTIDE SEQUENCE [LARGE SCALE GENOMIC DNA]</scope>
    <source>
        <strain evidence="6 7">U11</strain>
    </source>
</reference>
<dbReference type="CDD" id="cd16914">
    <property type="entry name" value="EcfT"/>
    <property type="match status" value="1"/>
</dbReference>
<sequence length="199" mass="20468">MTPGTYRPGRSALHRAPAGAKLVGLALASAVVLLVSSPAGVGAVVLVVGALYAVACVGPGAAWDQVRPLRLVAPVLLAVQWFALGPVPAVVLTTRLVALVALAGLVLLTTRTSAVLAAIERGLRPLRRLGVDVDRAALVLSLAVRCVPVVAALAQRVRDACRARGREHDVRAYAVPLVVGALRQADALGDALRARGLDD</sequence>
<comment type="subcellular location">
    <subcellularLocation>
        <location evidence="1">Membrane</location>
        <topology evidence="1">Multi-pass membrane protein</topology>
    </subcellularLocation>
</comment>
<feature type="transmembrane region" description="Helical" evidence="5">
    <location>
        <begin position="96"/>
        <end position="119"/>
    </location>
</feature>
<dbReference type="AlphaFoldDB" id="A0A0H2KRA7"/>
<keyword evidence="4 5" id="KW-0472">Membrane</keyword>
<evidence type="ECO:0000256" key="4">
    <source>
        <dbReference type="ARBA" id="ARBA00023136"/>
    </source>
</evidence>